<comment type="caution">
    <text evidence="2">The sequence shown here is derived from an EMBL/GenBank/DDBJ whole genome shotgun (WGS) entry which is preliminary data.</text>
</comment>
<dbReference type="Gene3D" id="2.60.120.10">
    <property type="entry name" value="Jelly Rolls"/>
    <property type="match status" value="1"/>
</dbReference>
<accession>A0A5J5HXD2</accession>
<protein>
    <submittedName>
        <fullName evidence="2">Cupin domain-containing protein</fullName>
    </submittedName>
</protein>
<evidence type="ECO:0000313" key="2">
    <source>
        <dbReference type="EMBL" id="KAA9025762.1"/>
    </source>
</evidence>
<gene>
    <name evidence="2" type="ORF">F4V44_07695</name>
</gene>
<organism evidence="2 3">
    <name type="scientific">Niallia endozanthoxylica</name>
    <dbReference type="NCBI Taxonomy" id="2036016"/>
    <lineage>
        <taxon>Bacteria</taxon>
        <taxon>Bacillati</taxon>
        <taxon>Bacillota</taxon>
        <taxon>Bacilli</taxon>
        <taxon>Bacillales</taxon>
        <taxon>Bacillaceae</taxon>
        <taxon>Niallia</taxon>
    </lineage>
</organism>
<dbReference type="Pfam" id="PF07883">
    <property type="entry name" value="Cupin_2"/>
    <property type="match status" value="1"/>
</dbReference>
<dbReference type="InterPro" id="IPR011051">
    <property type="entry name" value="RmlC_Cupin_sf"/>
</dbReference>
<evidence type="ECO:0000259" key="1">
    <source>
        <dbReference type="Pfam" id="PF07883"/>
    </source>
</evidence>
<dbReference type="InterPro" id="IPR014710">
    <property type="entry name" value="RmlC-like_jellyroll"/>
</dbReference>
<dbReference type="SUPFAM" id="SSF51182">
    <property type="entry name" value="RmlC-like cupins"/>
    <property type="match status" value="1"/>
</dbReference>
<dbReference type="Proteomes" id="UP000326671">
    <property type="component" value="Unassembled WGS sequence"/>
</dbReference>
<dbReference type="PANTHER" id="PTHR37694">
    <property type="entry name" value="SLR8022 PROTEIN"/>
    <property type="match status" value="1"/>
</dbReference>
<dbReference type="EMBL" id="VYKL01000015">
    <property type="protein sequence ID" value="KAA9025762.1"/>
    <property type="molecule type" value="Genomic_DNA"/>
</dbReference>
<dbReference type="RefSeq" id="WP_150439417.1">
    <property type="nucleotide sequence ID" value="NZ_VYKL01000015.1"/>
</dbReference>
<keyword evidence="3" id="KW-1185">Reference proteome</keyword>
<name>A0A5J5HXD2_9BACI</name>
<sequence length="113" mass="12734">MEKKSLIEAIEYSESRFTKRVLFNEGGSTIFLLNFMPGQELPTHTHPGSELFLHVIKGKGKLIINGKETDITEYDVIHAAGDEEFAFKNSSNEPVSLYVTLCKIPNDQYAQNI</sequence>
<dbReference type="AlphaFoldDB" id="A0A5J5HXD2"/>
<proteinExistence type="predicted"/>
<reference evidence="2 3" key="1">
    <citation type="submission" date="2019-09" db="EMBL/GenBank/DDBJ databases">
        <title>Whole genome sequences of isolates from the Mars Exploration Rovers.</title>
        <authorList>
            <person name="Seuylemezian A."/>
            <person name="Vaishampayan P."/>
        </authorList>
    </citation>
    <scope>NUCLEOTIDE SEQUENCE [LARGE SCALE GENOMIC DNA]</scope>
    <source>
        <strain evidence="2 3">MER_TA_151</strain>
    </source>
</reference>
<dbReference type="PANTHER" id="PTHR37694:SF1">
    <property type="entry name" value="SLR8022 PROTEIN"/>
    <property type="match status" value="1"/>
</dbReference>
<dbReference type="InterPro" id="IPR013096">
    <property type="entry name" value="Cupin_2"/>
</dbReference>
<dbReference type="OrthoDB" id="6311549at2"/>
<evidence type="ECO:0000313" key="3">
    <source>
        <dbReference type="Proteomes" id="UP000326671"/>
    </source>
</evidence>
<feature type="domain" description="Cupin type-2" evidence="1">
    <location>
        <begin position="32"/>
        <end position="99"/>
    </location>
</feature>